<proteinExistence type="predicted"/>
<dbReference type="GO" id="GO:0005886">
    <property type="term" value="C:plasma membrane"/>
    <property type="evidence" value="ECO:0007669"/>
    <property type="project" value="InterPro"/>
</dbReference>
<keyword evidence="4" id="KW-1185">Reference proteome</keyword>
<name>A0A2T1E513_9CYAN</name>
<gene>
    <name evidence="3" type="ORF">C7B82_15775</name>
</gene>
<dbReference type="InterPro" id="IPR003760">
    <property type="entry name" value="PnrA-like"/>
</dbReference>
<comment type="caution">
    <text evidence="3">The sequence shown here is derived from an EMBL/GenBank/DDBJ whole genome shotgun (WGS) entry which is preliminary data.</text>
</comment>
<dbReference type="InterPro" id="IPR052910">
    <property type="entry name" value="ABC-Purine-Binding"/>
</dbReference>
<dbReference type="EMBL" id="PVWK01000084">
    <property type="protein sequence ID" value="PSB27837.1"/>
    <property type="molecule type" value="Genomic_DNA"/>
</dbReference>
<dbReference type="Proteomes" id="UP000239576">
    <property type="component" value="Unassembled WGS sequence"/>
</dbReference>
<evidence type="ECO:0000259" key="2">
    <source>
        <dbReference type="Pfam" id="PF02608"/>
    </source>
</evidence>
<organism evidence="3 4">
    <name type="scientific">Stenomitos frigidus ULC18</name>
    <dbReference type="NCBI Taxonomy" id="2107698"/>
    <lineage>
        <taxon>Bacteria</taxon>
        <taxon>Bacillati</taxon>
        <taxon>Cyanobacteriota</taxon>
        <taxon>Cyanophyceae</taxon>
        <taxon>Leptolyngbyales</taxon>
        <taxon>Leptolyngbyaceae</taxon>
        <taxon>Stenomitos</taxon>
    </lineage>
</organism>
<dbReference type="CDD" id="cd19963">
    <property type="entry name" value="PBP1_BMP-like"/>
    <property type="match status" value="1"/>
</dbReference>
<feature type="domain" description="ABC transporter substrate-binding protein PnrA-like" evidence="2">
    <location>
        <begin position="40"/>
        <end position="336"/>
    </location>
</feature>
<sequence length="379" mass="40039">MATAAFGATSKLWTGCSSAPPETQASSGGTASPVADKPIVIGFIYNAPKDDYGWNQAQAKGAAAIAAIPGIKIVEQESVPETKEVQEVMRNMIDQNGATVIVPTSFGYFDPHVLAVAKDYPEVQFFHSGTLWKEGLPKNVGSYFALIDEGQYLAGRIAAQTTKTGKLGFVGAKPINPVLRNINSFILGARSVKPDLKVQVIFTGDWSLPVKEAEATNSLADQGVDVVGVHVDSPKVVIETAEKRGIFSSGLHSDQSALAPKGYLTGTMYNWATIHKKYVELLKSGKTLMNGGIPHQVIGGLKEDYISLATFGPAVSEAAKKDDEATKAKIVDGSVVVYKGAIKDNTGAVKIPAGTSYKVTDAAPTQINWLAEGVIGKVS</sequence>
<evidence type="ECO:0000256" key="1">
    <source>
        <dbReference type="ARBA" id="ARBA00022729"/>
    </source>
</evidence>
<accession>A0A2T1E513</accession>
<dbReference type="PANTHER" id="PTHR43208">
    <property type="entry name" value="ABC TRANSPORTER SUBSTRATE-BINDING PROTEIN"/>
    <property type="match status" value="1"/>
</dbReference>
<evidence type="ECO:0000313" key="3">
    <source>
        <dbReference type="EMBL" id="PSB27837.1"/>
    </source>
</evidence>
<dbReference type="Pfam" id="PF02608">
    <property type="entry name" value="Bmp"/>
    <property type="match status" value="1"/>
</dbReference>
<evidence type="ECO:0000313" key="4">
    <source>
        <dbReference type="Proteomes" id="UP000239576"/>
    </source>
</evidence>
<dbReference type="Gene3D" id="3.40.50.2300">
    <property type="match status" value="2"/>
</dbReference>
<dbReference type="OrthoDB" id="9769871at2"/>
<keyword evidence="1" id="KW-0732">Signal</keyword>
<protein>
    <submittedName>
        <fullName evidence="3">BMP family ABC transporter substrate-binding protein</fullName>
    </submittedName>
</protein>
<dbReference type="PANTHER" id="PTHR43208:SF1">
    <property type="entry name" value="ABC TRANSPORTER SUBSTRATE-BINDING PROTEIN"/>
    <property type="match status" value="1"/>
</dbReference>
<reference evidence="4" key="1">
    <citation type="submission" date="2018-02" db="EMBL/GenBank/DDBJ databases">
        <authorList>
            <person name="Moore K."/>
            <person name="Momper L."/>
        </authorList>
    </citation>
    <scope>NUCLEOTIDE SEQUENCE [LARGE SCALE GENOMIC DNA]</scope>
    <source>
        <strain evidence="4">ULC18</strain>
    </source>
</reference>
<dbReference type="AlphaFoldDB" id="A0A2T1E513"/>
<reference evidence="3 4" key="2">
    <citation type="submission" date="2018-03" db="EMBL/GenBank/DDBJ databases">
        <title>The ancient ancestry and fast evolution of plastids.</title>
        <authorList>
            <person name="Moore K.R."/>
            <person name="Magnabosco C."/>
            <person name="Momper L."/>
            <person name="Gold D.A."/>
            <person name="Bosak T."/>
            <person name="Fournier G.P."/>
        </authorList>
    </citation>
    <scope>NUCLEOTIDE SEQUENCE [LARGE SCALE GENOMIC DNA]</scope>
    <source>
        <strain evidence="3 4">ULC18</strain>
    </source>
</reference>